<dbReference type="Pfam" id="PF01774">
    <property type="entry name" value="UreD"/>
    <property type="match status" value="1"/>
</dbReference>
<accession>A0A162T1U5</accession>
<organism evidence="4 7">
    <name type="scientific">Hydrogenophaga crassostreae</name>
    <dbReference type="NCBI Taxonomy" id="1763535"/>
    <lineage>
        <taxon>Bacteria</taxon>
        <taxon>Pseudomonadati</taxon>
        <taxon>Pseudomonadota</taxon>
        <taxon>Betaproteobacteria</taxon>
        <taxon>Burkholderiales</taxon>
        <taxon>Comamonadaceae</taxon>
        <taxon>Hydrogenophaga</taxon>
    </lineage>
</organism>
<dbReference type="GO" id="GO:0016151">
    <property type="term" value="F:nickel cation binding"/>
    <property type="evidence" value="ECO:0007669"/>
    <property type="project" value="UniProtKB-UniRule"/>
</dbReference>
<evidence type="ECO:0000313" key="7">
    <source>
        <dbReference type="Proteomes" id="UP000185680"/>
    </source>
</evidence>
<evidence type="ECO:0000313" key="6">
    <source>
        <dbReference type="Proteomes" id="UP000185657"/>
    </source>
</evidence>
<evidence type="ECO:0000313" key="5">
    <source>
        <dbReference type="EMBL" id="OAD42497.1"/>
    </source>
</evidence>
<evidence type="ECO:0000256" key="3">
    <source>
        <dbReference type="HAMAP-Rule" id="MF_01384"/>
    </source>
</evidence>
<evidence type="ECO:0000313" key="4">
    <source>
        <dbReference type="EMBL" id="AOW12446.1"/>
    </source>
</evidence>
<dbReference type="KEGG" id="hyl:LPB072_05835"/>
<comment type="subcellular location">
    <subcellularLocation>
        <location evidence="3">Cytoplasm</location>
    </subcellularLocation>
</comment>
<dbReference type="STRING" id="1763535.LPB072_05835"/>
<dbReference type="Proteomes" id="UP000185657">
    <property type="component" value="Unassembled WGS sequence"/>
</dbReference>
<dbReference type="InterPro" id="IPR002669">
    <property type="entry name" value="UreD"/>
</dbReference>
<proteinExistence type="inferred from homology"/>
<comment type="subunit">
    <text evidence="3">UreD, UreF and UreG form a complex that acts as a GTP-hydrolysis-dependent molecular chaperone, activating the urease apoprotein by helping to assemble the nickel containing metallocenter of UreC. The UreE protein probably delivers the nickel.</text>
</comment>
<dbReference type="EMBL" id="CP017476">
    <property type="protein sequence ID" value="AOW12446.1"/>
    <property type="molecule type" value="Genomic_DNA"/>
</dbReference>
<name>A0A162T1U5_9BURK</name>
<keyword evidence="3" id="KW-0963">Cytoplasm</keyword>
<keyword evidence="2 3" id="KW-0143">Chaperone</keyword>
<comment type="function">
    <text evidence="3">Required for maturation of urease via the functional incorporation of the urease nickel metallocenter.</text>
</comment>
<comment type="similarity">
    <text evidence="1 3">Belongs to the UreD family.</text>
</comment>
<gene>
    <name evidence="3" type="primary">ureD</name>
    <name evidence="4" type="ORF">LPB072_05835</name>
    <name evidence="5" type="ORF">LPB72_08415</name>
</gene>
<reference evidence="4 7" key="2">
    <citation type="submission" date="2016-10" db="EMBL/GenBank/DDBJ databases">
        <title>Hydorgenophaga sp. LPB0072 isolated from gastropod.</title>
        <authorList>
            <person name="Kim E."/>
            <person name="Yi H."/>
        </authorList>
    </citation>
    <scope>NUCLEOTIDE SEQUENCE [LARGE SCALE GENOMIC DNA]</scope>
    <source>
        <strain evidence="4 7">LPB0072</strain>
    </source>
</reference>
<protein>
    <recommendedName>
        <fullName evidence="3">Urease accessory protein UreD</fullName>
    </recommendedName>
</protein>
<sequence length="276" mass="29884">MAWQANLALDYRLNGARTVLHHEHDGPLRILKSLYPEGDAICHNVIVHPPGGLVGGDTLDIRVRVQEGAHGLISTPGATRFYACDDEPATQRVHLALEPGARLEWLPLEAIAYPGCRARNQWQATLAEGAELLAWDVTALGLPNANQPFVFGHFEQHMSIPGLWLEQAQIEAGDLRLLDSPLGLGGLRCMGTMLLAAGTALTRARRELLLGSVRDVLAEPPEGVRVGATCPNDHMLVVRAAAPLVEPLMGCLQTVWGVLRSAGWGEGVQAPRIWRV</sequence>
<keyword evidence="6" id="KW-1185">Reference proteome</keyword>
<keyword evidence="3" id="KW-0996">Nickel insertion</keyword>
<dbReference type="GO" id="GO:0005737">
    <property type="term" value="C:cytoplasm"/>
    <property type="evidence" value="ECO:0007669"/>
    <property type="project" value="UniProtKB-SubCell"/>
</dbReference>
<evidence type="ECO:0000256" key="2">
    <source>
        <dbReference type="ARBA" id="ARBA00023186"/>
    </source>
</evidence>
<dbReference type="HAMAP" id="MF_01384">
    <property type="entry name" value="UreD"/>
    <property type="match status" value="1"/>
</dbReference>
<dbReference type="PANTHER" id="PTHR33643:SF1">
    <property type="entry name" value="UREASE ACCESSORY PROTEIN D"/>
    <property type="match status" value="1"/>
</dbReference>
<dbReference type="RefSeq" id="WP_066088722.1">
    <property type="nucleotide sequence ID" value="NZ_CP017476.1"/>
</dbReference>
<dbReference type="EMBL" id="LVWD01000008">
    <property type="protein sequence ID" value="OAD42497.1"/>
    <property type="molecule type" value="Genomic_DNA"/>
</dbReference>
<dbReference type="AlphaFoldDB" id="A0A162T1U5"/>
<reference evidence="5 6" key="1">
    <citation type="submission" date="2016-02" db="EMBL/GenBank/DDBJ databases">
        <title>Draft genome sequence of Hydrogenophaga sp. LPB0072.</title>
        <authorList>
            <person name="Shin S.-K."/>
            <person name="Yi H."/>
        </authorList>
    </citation>
    <scope>NUCLEOTIDE SEQUENCE [LARGE SCALE GENOMIC DNA]</scope>
    <source>
        <strain evidence="5 6">LPB0072</strain>
    </source>
</reference>
<evidence type="ECO:0000256" key="1">
    <source>
        <dbReference type="ARBA" id="ARBA00007177"/>
    </source>
</evidence>
<dbReference type="PANTHER" id="PTHR33643">
    <property type="entry name" value="UREASE ACCESSORY PROTEIN D"/>
    <property type="match status" value="1"/>
</dbReference>
<dbReference type="Proteomes" id="UP000185680">
    <property type="component" value="Chromosome"/>
</dbReference>
<dbReference type="OrthoDB" id="9798842at2"/>